<name>A0AAV5HTZ0_9ROSI</name>
<comment type="caution">
    <text evidence="1">The sequence shown here is derived from an EMBL/GenBank/DDBJ whole genome shotgun (WGS) entry which is preliminary data.</text>
</comment>
<evidence type="ECO:0000313" key="2">
    <source>
        <dbReference type="Proteomes" id="UP001054252"/>
    </source>
</evidence>
<dbReference type="AlphaFoldDB" id="A0AAV5HTZ0"/>
<protein>
    <submittedName>
        <fullName evidence="1">Uncharacterized protein</fullName>
    </submittedName>
</protein>
<organism evidence="1 2">
    <name type="scientific">Rubroshorea leprosula</name>
    <dbReference type="NCBI Taxonomy" id="152421"/>
    <lineage>
        <taxon>Eukaryota</taxon>
        <taxon>Viridiplantae</taxon>
        <taxon>Streptophyta</taxon>
        <taxon>Embryophyta</taxon>
        <taxon>Tracheophyta</taxon>
        <taxon>Spermatophyta</taxon>
        <taxon>Magnoliopsida</taxon>
        <taxon>eudicotyledons</taxon>
        <taxon>Gunneridae</taxon>
        <taxon>Pentapetalae</taxon>
        <taxon>rosids</taxon>
        <taxon>malvids</taxon>
        <taxon>Malvales</taxon>
        <taxon>Dipterocarpaceae</taxon>
        <taxon>Rubroshorea</taxon>
    </lineage>
</organism>
<proteinExistence type="predicted"/>
<keyword evidence="2" id="KW-1185">Reference proteome</keyword>
<reference evidence="1 2" key="1">
    <citation type="journal article" date="2021" name="Commun. Biol.">
        <title>The genome of Shorea leprosula (Dipterocarpaceae) highlights the ecological relevance of drought in aseasonal tropical rainforests.</title>
        <authorList>
            <person name="Ng K.K.S."/>
            <person name="Kobayashi M.J."/>
            <person name="Fawcett J.A."/>
            <person name="Hatakeyama M."/>
            <person name="Paape T."/>
            <person name="Ng C.H."/>
            <person name="Ang C.C."/>
            <person name="Tnah L.H."/>
            <person name="Lee C.T."/>
            <person name="Nishiyama T."/>
            <person name="Sese J."/>
            <person name="O'Brien M.J."/>
            <person name="Copetti D."/>
            <person name="Mohd Noor M.I."/>
            <person name="Ong R.C."/>
            <person name="Putra M."/>
            <person name="Sireger I.Z."/>
            <person name="Indrioko S."/>
            <person name="Kosugi Y."/>
            <person name="Izuno A."/>
            <person name="Isagi Y."/>
            <person name="Lee S.L."/>
            <person name="Shimizu K.K."/>
        </authorList>
    </citation>
    <scope>NUCLEOTIDE SEQUENCE [LARGE SCALE GENOMIC DNA]</scope>
    <source>
        <strain evidence="1">214</strain>
    </source>
</reference>
<accession>A0AAV5HTZ0</accession>
<evidence type="ECO:0000313" key="1">
    <source>
        <dbReference type="EMBL" id="GKU88644.1"/>
    </source>
</evidence>
<dbReference type="EMBL" id="BPVZ01000002">
    <property type="protein sequence ID" value="GKU88644.1"/>
    <property type="molecule type" value="Genomic_DNA"/>
</dbReference>
<gene>
    <name evidence="1" type="ORF">SLEP1_g2881</name>
</gene>
<sequence length="83" mass="9478">MDKALLPLFASKRIRRSVLIFNLPEQDSQHLKKSQPPERIRRAATMLPPSLTVSDCRRELEGGHGDSTSYQFCNGVFEQFCKV</sequence>
<dbReference type="Proteomes" id="UP001054252">
    <property type="component" value="Unassembled WGS sequence"/>
</dbReference>